<feature type="region of interest" description="Disordered" evidence="1">
    <location>
        <begin position="119"/>
        <end position="153"/>
    </location>
</feature>
<organism evidence="2 3">
    <name type="scientific">Corynespora cassiicola Philippines</name>
    <dbReference type="NCBI Taxonomy" id="1448308"/>
    <lineage>
        <taxon>Eukaryota</taxon>
        <taxon>Fungi</taxon>
        <taxon>Dikarya</taxon>
        <taxon>Ascomycota</taxon>
        <taxon>Pezizomycotina</taxon>
        <taxon>Dothideomycetes</taxon>
        <taxon>Pleosporomycetidae</taxon>
        <taxon>Pleosporales</taxon>
        <taxon>Corynesporascaceae</taxon>
        <taxon>Corynespora</taxon>
    </lineage>
</organism>
<feature type="compositionally biased region" description="Basic and acidic residues" evidence="1">
    <location>
        <begin position="415"/>
        <end position="439"/>
    </location>
</feature>
<feature type="compositionally biased region" description="Polar residues" evidence="1">
    <location>
        <begin position="10"/>
        <end position="20"/>
    </location>
</feature>
<accession>A0A2T2N0E6</accession>
<feature type="compositionally biased region" description="Polar residues" evidence="1">
    <location>
        <begin position="125"/>
        <end position="144"/>
    </location>
</feature>
<evidence type="ECO:0000313" key="2">
    <source>
        <dbReference type="EMBL" id="PSN58907.1"/>
    </source>
</evidence>
<dbReference type="OrthoDB" id="74764at2759"/>
<sequence>MVGGVKKASEQPTVSSSVKTRSQKSKIVEAVQWKEKEVHEIDLKIERLEQLKKVAQLPTTSENELEDLKNERERIIKQSDSLYSIVEGQPKHRISDTMDIDQEQDTPTATENMMVESPLHHQPSERMNSNQEENLPVATENTLPKPSREQSRIDKSPISKLAGFQNALPRSIIKDDITGVVWEIPDSNEESPEEPPAEIVKPQVVGTVRNEDVVRCGSDSAYSIAFVPQLPRRMHNDKVHNLASSRYRIVEHLFNDYAKSGQRQPPERILSNIQYLSIWWEGKMHTGHKAEIDILHPNNTSRKVPIRVLVYLDPKYYKDHDLENKQGFSHETKTTILKCLKGNPFQRRTQLYNKAVDLENEYERKHLSHLQKEDRGPRLAQLPYEWKKTPERRFETFSLSPSINSNMKRNTRSSKRQENQEPEKETEIRRRNLKIETPTRGHNVNEAISKDELEKMSKEELLNLLKTMMAK</sequence>
<feature type="compositionally biased region" description="Polar residues" evidence="1">
    <location>
        <begin position="397"/>
        <end position="408"/>
    </location>
</feature>
<gene>
    <name evidence="2" type="ORF">BS50DRAFT_595075</name>
</gene>
<feature type="region of interest" description="Disordered" evidence="1">
    <location>
        <begin position="1"/>
        <end position="26"/>
    </location>
</feature>
<name>A0A2T2N0E6_CORCC</name>
<protein>
    <submittedName>
        <fullName evidence="2">Uncharacterized protein</fullName>
    </submittedName>
</protein>
<feature type="region of interest" description="Disordered" evidence="1">
    <location>
        <begin position="397"/>
        <end position="447"/>
    </location>
</feature>
<reference evidence="2 3" key="1">
    <citation type="journal article" date="2018" name="Front. Microbiol.">
        <title>Genome-Wide Analysis of Corynespora cassiicola Leaf Fall Disease Putative Effectors.</title>
        <authorList>
            <person name="Lopez D."/>
            <person name="Ribeiro S."/>
            <person name="Label P."/>
            <person name="Fumanal B."/>
            <person name="Venisse J.S."/>
            <person name="Kohler A."/>
            <person name="de Oliveira R.R."/>
            <person name="Labutti K."/>
            <person name="Lipzen A."/>
            <person name="Lail K."/>
            <person name="Bauer D."/>
            <person name="Ohm R.A."/>
            <person name="Barry K.W."/>
            <person name="Spatafora J."/>
            <person name="Grigoriev I.V."/>
            <person name="Martin F.M."/>
            <person name="Pujade-Renaud V."/>
        </authorList>
    </citation>
    <scope>NUCLEOTIDE SEQUENCE [LARGE SCALE GENOMIC DNA]</scope>
    <source>
        <strain evidence="2 3">Philippines</strain>
    </source>
</reference>
<dbReference type="AlphaFoldDB" id="A0A2T2N0E6"/>
<proteinExistence type="predicted"/>
<dbReference type="Proteomes" id="UP000240883">
    <property type="component" value="Unassembled WGS sequence"/>
</dbReference>
<keyword evidence="3" id="KW-1185">Reference proteome</keyword>
<dbReference type="EMBL" id="KZ678180">
    <property type="protein sequence ID" value="PSN58907.1"/>
    <property type="molecule type" value="Genomic_DNA"/>
</dbReference>
<evidence type="ECO:0000313" key="3">
    <source>
        <dbReference type="Proteomes" id="UP000240883"/>
    </source>
</evidence>
<evidence type="ECO:0000256" key="1">
    <source>
        <dbReference type="SAM" id="MobiDB-lite"/>
    </source>
</evidence>